<keyword evidence="3" id="KW-0175">Coiled coil</keyword>
<feature type="compositionally biased region" description="Basic and acidic residues" evidence="6">
    <location>
        <begin position="103"/>
        <end position="112"/>
    </location>
</feature>
<feature type="domain" description="Transcriptional repressor p66 coiled-coil MBD2-interaction" evidence="7">
    <location>
        <begin position="168"/>
        <end position="201"/>
    </location>
</feature>
<dbReference type="InterPro" id="IPR032346">
    <property type="entry name" value="P66_CC"/>
</dbReference>
<evidence type="ECO:0000256" key="1">
    <source>
        <dbReference type="ARBA" id="ARBA00004123"/>
    </source>
</evidence>
<evidence type="ECO:0000313" key="8">
    <source>
        <dbReference type="Proteomes" id="UP000095283"/>
    </source>
</evidence>
<dbReference type="InterPro" id="IPR040386">
    <property type="entry name" value="P66"/>
</dbReference>
<feature type="region of interest" description="Disordered" evidence="6">
    <location>
        <begin position="1"/>
        <end position="22"/>
    </location>
</feature>
<accession>A0A1I7XHT4</accession>
<evidence type="ECO:0000256" key="3">
    <source>
        <dbReference type="ARBA" id="ARBA00023054"/>
    </source>
</evidence>
<keyword evidence="2" id="KW-0805">Transcription regulation</keyword>
<dbReference type="GO" id="GO:0016581">
    <property type="term" value="C:NuRD complex"/>
    <property type="evidence" value="ECO:0007669"/>
    <property type="project" value="TreeGrafter"/>
</dbReference>
<dbReference type="Proteomes" id="UP000095283">
    <property type="component" value="Unplaced"/>
</dbReference>
<dbReference type="Gene3D" id="6.10.250.1650">
    <property type="match status" value="1"/>
</dbReference>
<keyword evidence="8" id="KW-1185">Reference proteome</keyword>
<dbReference type="Pfam" id="PF16563">
    <property type="entry name" value="P66_CC"/>
    <property type="match status" value="1"/>
</dbReference>
<evidence type="ECO:0000259" key="7">
    <source>
        <dbReference type="Pfam" id="PF16563"/>
    </source>
</evidence>
<proteinExistence type="predicted"/>
<protein>
    <submittedName>
        <fullName evidence="9">P66_CC domain-containing protein</fullName>
    </submittedName>
</protein>
<keyword evidence="5" id="KW-0539">Nucleus</keyword>
<dbReference type="PANTHER" id="PTHR13455">
    <property type="entry name" value="TRANSCRIPTIONAL REPRESSOR P66-RELATED"/>
    <property type="match status" value="1"/>
</dbReference>
<name>A0A1I7XHT4_HETBA</name>
<comment type="subcellular location">
    <subcellularLocation>
        <location evidence="1">Nucleus</location>
    </subcellularLocation>
</comment>
<organism evidence="8 9">
    <name type="scientific">Heterorhabditis bacteriophora</name>
    <name type="common">Entomopathogenic nematode worm</name>
    <dbReference type="NCBI Taxonomy" id="37862"/>
    <lineage>
        <taxon>Eukaryota</taxon>
        <taxon>Metazoa</taxon>
        <taxon>Ecdysozoa</taxon>
        <taxon>Nematoda</taxon>
        <taxon>Chromadorea</taxon>
        <taxon>Rhabditida</taxon>
        <taxon>Rhabditina</taxon>
        <taxon>Rhabditomorpha</taxon>
        <taxon>Strongyloidea</taxon>
        <taxon>Heterorhabditidae</taxon>
        <taxon>Heterorhabditis</taxon>
    </lineage>
</organism>
<dbReference type="PANTHER" id="PTHR13455:SF7">
    <property type="entry name" value="SIMJANG, ISOFORM E"/>
    <property type="match status" value="1"/>
</dbReference>
<dbReference type="WBParaSite" id="Hba_17068">
    <property type="protein sequence ID" value="Hba_17068"/>
    <property type="gene ID" value="Hba_17068"/>
</dbReference>
<evidence type="ECO:0000256" key="2">
    <source>
        <dbReference type="ARBA" id="ARBA00023015"/>
    </source>
</evidence>
<dbReference type="GO" id="GO:0000122">
    <property type="term" value="P:negative regulation of transcription by RNA polymerase II"/>
    <property type="evidence" value="ECO:0007669"/>
    <property type="project" value="InterPro"/>
</dbReference>
<evidence type="ECO:0000256" key="5">
    <source>
        <dbReference type="ARBA" id="ARBA00023242"/>
    </source>
</evidence>
<evidence type="ECO:0000256" key="4">
    <source>
        <dbReference type="ARBA" id="ARBA00023163"/>
    </source>
</evidence>
<feature type="region of interest" description="Disordered" evidence="6">
    <location>
        <begin position="46"/>
        <end position="65"/>
    </location>
</feature>
<evidence type="ECO:0000256" key="6">
    <source>
        <dbReference type="SAM" id="MobiDB-lite"/>
    </source>
</evidence>
<keyword evidence="4" id="KW-0804">Transcription</keyword>
<sequence length="362" mass="40388">MTMAQVENDHPMTNGCENTNGDLHIEPIDLSSPISNGIVGTPSKCVEGNGELTDGQLSPASLRRRSTRVSALKAQEKIKLKDDIVAAGQLNRGSHDEDDDDESAPKKRRLDDGSAFDQFSHKFGIRQQEDNVYPLTDESEISSLHESEIVGLKVSYDKLMSKELSEEQKRERNMMIKKCEAELRLEEAKLTMLKKIKASQMLATQKPLVATPIGNKPSATTATTNGKSANCFCWAVPYLYCTNDVFSLMFSSYLAVLLLSTPRQYKLCWWLHRKVDKHQRLPSLRFLPLYIFMFLKISFTDVESISSSSGCCCCKSVTDATSSAAAAAMNPAALMSNPALLRQFQQMNQQNRNLIESMRGKK</sequence>
<reference evidence="9" key="1">
    <citation type="submission" date="2016-11" db="UniProtKB">
        <authorList>
            <consortium name="WormBaseParasite"/>
        </authorList>
    </citation>
    <scope>IDENTIFICATION</scope>
</reference>
<dbReference type="AlphaFoldDB" id="A0A1I7XHT4"/>
<feature type="region of interest" description="Disordered" evidence="6">
    <location>
        <begin position="89"/>
        <end position="113"/>
    </location>
</feature>
<evidence type="ECO:0000313" key="9">
    <source>
        <dbReference type="WBParaSite" id="Hba_17068"/>
    </source>
</evidence>